<comment type="caution">
    <text evidence="13">The sequence shown here is derived from an EMBL/GenBank/DDBJ whole genome shotgun (WGS) entry which is preliminary data.</text>
</comment>
<dbReference type="InterPro" id="IPR037066">
    <property type="entry name" value="Plug_dom_sf"/>
</dbReference>
<evidence type="ECO:0000259" key="12">
    <source>
        <dbReference type="Pfam" id="PF07715"/>
    </source>
</evidence>
<feature type="transmembrane region" description="Helical" evidence="10">
    <location>
        <begin position="31"/>
        <end position="49"/>
    </location>
</feature>
<dbReference type="Gene3D" id="2.170.130.10">
    <property type="entry name" value="TonB-dependent receptor, plug domain"/>
    <property type="match status" value="1"/>
</dbReference>
<dbReference type="GO" id="GO:0009279">
    <property type="term" value="C:cell outer membrane"/>
    <property type="evidence" value="ECO:0007669"/>
    <property type="project" value="UniProtKB-SubCell"/>
</dbReference>
<feature type="domain" description="TonB-dependent receptor plug" evidence="12">
    <location>
        <begin position="144"/>
        <end position="250"/>
    </location>
</feature>
<keyword evidence="3 8" id="KW-1134">Transmembrane beta strand</keyword>
<dbReference type="PROSITE" id="PS52016">
    <property type="entry name" value="TONB_DEPENDENT_REC_3"/>
    <property type="match status" value="1"/>
</dbReference>
<evidence type="ECO:0000256" key="3">
    <source>
        <dbReference type="ARBA" id="ARBA00022452"/>
    </source>
</evidence>
<dbReference type="Proteomes" id="UP000283523">
    <property type="component" value="Unassembled WGS sequence"/>
</dbReference>
<dbReference type="InterPro" id="IPR000531">
    <property type="entry name" value="Beta-barrel_TonB"/>
</dbReference>
<evidence type="ECO:0000313" key="14">
    <source>
        <dbReference type="Proteomes" id="UP000283523"/>
    </source>
</evidence>
<evidence type="ECO:0000256" key="1">
    <source>
        <dbReference type="ARBA" id="ARBA00004571"/>
    </source>
</evidence>
<protein>
    <submittedName>
        <fullName evidence="13">TonB-dependent receptor</fullName>
    </submittedName>
</protein>
<dbReference type="NCBIfam" id="TIGR04057">
    <property type="entry name" value="SusC_RagA_signa"/>
    <property type="match status" value="1"/>
</dbReference>
<dbReference type="InterPro" id="IPR023996">
    <property type="entry name" value="TonB-dep_OMP_SusC/RagA"/>
</dbReference>
<name>A0A418M8D2_9BACT</name>
<dbReference type="InterPro" id="IPR036942">
    <property type="entry name" value="Beta-barrel_TonB_sf"/>
</dbReference>
<evidence type="ECO:0000256" key="7">
    <source>
        <dbReference type="ARBA" id="ARBA00023237"/>
    </source>
</evidence>
<dbReference type="Gene3D" id="2.40.170.20">
    <property type="entry name" value="TonB-dependent receptor, beta-barrel domain"/>
    <property type="match status" value="1"/>
</dbReference>
<evidence type="ECO:0000256" key="8">
    <source>
        <dbReference type="PROSITE-ProRule" id="PRU01360"/>
    </source>
</evidence>
<keyword evidence="14" id="KW-1185">Reference proteome</keyword>
<dbReference type="Gene3D" id="2.60.40.1120">
    <property type="entry name" value="Carboxypeptidase-like, regulatory domain"/>
    <property type="match status" value="1"/>
</dbReference>
<keyword evidence="4 8" id="KW-0812">Transmembrane</keyword>
<dbReference type="InterPro" id="IPR008969">
    <property type="entry name" value="CarboxyPept-like_regulatory"/>
</dbReference>
<dbReference type="SUPFAM" id="SSF56935">
    <property type="entry name" value="Porins"/>
    <property type="match status" value="1"/>
</dbReference>
<accession>A0A418M8D2</accession>
<keyword evidence="5 9" id="KW-0798">TonB box</keyword>
<evidence type="ECO:0000313" key="13">
    <source>
        <dbReference type="EMBL" id="RIV22351.1"/>
    </source>
</evidence>
<dbReference type="Pfam" id="PF00593">
    <property type="entry name" value="TonB_dep_Rec_b-barrel"/>
    <property type="match status" value="1"/>
</dbReference>
<keyword evidence="10" id="KW-1133">Transmembrane helix</keyword>
<comment type="subcellular location">
    <subcellularLocation>
        <location evidence="1 8">Cell outer membrane</location>
        <topology evidence="1 8">Multi-pass membrane protein</topology>
    </subcellularLocation>
</comment>
<evidence type="ECO:0000256" key="6">
    <source>
        <dbReference type="ARBA" id="ARBA00023136"/>
    </source>
</evidence>
<organism evidence="13 14">
    <name type="scientific">Fibrisoma montanum</name>
    <dbReference type="NCBI Taxonomy" id="2305895"/>
    <lineage>
        <taxon>Bacteria</taxon>
        <taxon>Pseudomonadati</taxon>
        <taxon>Bacteroidota</taxon>
        <taxon>Cytophagia</taxon>
        <taxon>Cytophagales</taxon>
        <taxon>Spirosomataceae</taxon>
        <taxon>Fibrisoma</taxon>
    </lineage>
</organism>
<evidence type="ECO:0000256" key="4">
    <source>
        <dbReference type="ARBA" id="ARBA00022692"/>
    </source>
</evidence>
<keyword evidence="2 8" id="KW-0813">Transport</keyword>
<keyword evidence="13" id="KW-0675">Receptor</keyword>
<evidence type="ECO:0000259" key="11">
    <source>
        <dbReference type="Pfam" id="PF00593"/>
    </source>
</evidence>
<keyword evidence="7 8" id="KW-0998">Cell outer membrane</keyword>
<dbReference type="OrthoDB" id="9768177at2"/>
<dbReference type="InterPro" id="IPR039426">
    <property type="entry name" value="TonB-dep_rcpt-like"/>
</dbReference>
<keyword evidence="6 8" id="KW-0472">Membrane</keyword>
<dbReference type="FunFam" id="2.170.130.10:FF:000008">
    <property type="entry name" value="SusC/RagA family TonB-linked outer membrane protein"/>
    <property type="match status" value="1"/>
</dbReference>
<dbReference type="NCBIfam" id="TIGR04056">
    <property type="entry name" value="OMP_RagA_SusC"/>
    <property type="match status" value="1"/>
</dbReference>
<dbReference type="SUPFAM" id="SSF49464">
    <property type="entry name" value="Carboxypeptidase regulatory domain-like"/>
    <property type="match status" value="1"/>
</dbReference>
<dbReference type="InterPro" id="IPR023997">
    <property type="entry name" value="TonB-dep_OMP_SusC/RagA_CS"/>
</dbReference>
<dbReference type="Pfam" id="PF07715">
    <property type="entry name" value="Plug"/>
    <property type="match status" value="1"/>
</dbReference>
<dbReference type="RefSeq" id="WP_119668536.1">
    <property type="nucleotide sequence ID" value="NZ_QXED01000004.1"/>
</dbReference>
<feature type="domain" description="TonB-dependent receptor-like beta-barrel" evidence="11">
    <location>
        <begin position="444"/>
        <end position="869"/>
    </location>
</feature>
<reference evidence="13 14" key="1">
    <citation type="submission" date="2018-08" db="EMBL/GenBank/DDBJ databases">
        <title>Fibrisoma montanum sp. nov., isolated from Danxia mountain soil.</title>
        <authorList>
            <person name="Huang Y."/>
        </authorList>
    </citation>
    <scope>NUCLEOTIDE SEQUENCE [LARGE SCALE GENOMIC DNA]</scope>
    <source>
        <strain evidence="13 14">HYT19</strain>
    </source>
</reference>
<proteinExistence type="inferred from homology"/>
<dbReference type="AlphaFoldDB" id="A0A418M8D2"/>
<evidence type="ECO:0000256" key="10">
    <source>
        <dbReference type="SAM" id="Phobius"/>
    </source>
</evidence>
<evidence type="ECO:0000256" key="5">
    <source>
        <dbReference type="ARBA" id="ARBA00023077"/>
    </source>
</evidence>
<dbReference type="InterPro" id="IPR012910">
    <property type="entry name" value="Plug_dom"/>
</dbReference>
<evidence type="ECO:0000256" key="2">
    <source>
        <dbReference type="ARBA" id="ARBA00022448"/>
    </source>
</evidence>
<sequence>MMNNSYSIDCESSLVGESGNRQFQSSARKSLLGFLMMLAVLTLSNQLAWAQGRTVTGKVTDPTGSGLPGVSVQIKGTQRGTNTQADGTYQLTNVPDNATLVLSFIGYQSQEVAVGNRSAVDVQLADDTKALEEVVVVGYGTAKRKDLTGSVTQVTSREFNPGITPNPLQAIQGKVAGLVITTPSGDPNQSPTVRLRGYTSLAGGSDPLYVVDGMIGVPISQVNPNDIESIDVLKDASAAAIYGSRAANGVIIVTTKRGKAGQTTVTFNNYVGAETISNRLDLLDGPGYIAAVTQIRGASALSDQQRFPRDASGNYYNTDWIKEITRTGLVNNHNIAISGGSNTFTYRGSLDYINQQGIVKNTGFDRLIGRVNLDQKALDNRLNVQYNLQYTQTNQNFADNGIVRRAAQFLPTLPVRDAQGQYSEVGGAFDLFNPVAMLENATNNGVRNTAIVGANLRYEILDGLSLGVNGQLQSDNTNNNYVSNPAIKAYQGNNGRAERRQYNSLNRLAEITATYNRSFGTTSNFSLLGGYSFQQFDNDGFGAANNQFVTTDFGFNNLGQGAGTLLNPSNSYATSYRNQARLISFFGRGVVNLNDKYNVTATIRRDGSSKFGANNKWGVFPSIAAGWNITNESFFPKSNVLSFLKLRVGWGQTGNSEGINAYSSIQLYGQRGTYYDGSIGDFLPGYGITQNANPNLKWEILGQTNVGLDFQLFNSRFSGTVEYYNKLTSDALYNINVPADGVNYFANTILANIGSIRNTGVELSFGGDIVQGTTFNWNARLVGSYNKNKVESLSNDQFNVGQVRFNPFGGRGLSDVFASYLVVGRPLGEFNYVPTFTGQYNADGQPLLVPGNGDTPTPNVADSDAIVAYANGNPISQGNPQPFFNLSLSNSFRYKNFDLNFLLRGVFGNTILNNTRSNYMIPGSILETNMLRDVTTLPNNYGVNVLSTNWLESGTFVRLNNWQLGYTVPVKANKYISGARVYVGGNNLFVLTGYKGVDPELQARGDLSGNPGGGQVAAPATNGVSTGYFNAGQAPNPIGLDEANAGFYPKTRSFQLGVNLTF</sequence>
<gene>
    <name evidence="13" type="ORF">DYU11_15120</name>
</gene>
<evidence type="ECO:0000256" key="9">
    <source>
        <dbReference type="RuleBase" id="RU003357"/>
    </source>
</evidence>
<dbReference type="Pfam" id="PF13715">
    <property type="entry name" value="CarbopepD_reg_2"/>
    <property type="match status" value="1"/>
</dbReference>
<dbReference type="EMBL" id="QXED01000004">
    <property type="protein sequence ID" value="RIV22351.1"/>
    <property type="molecule type" value="Genomic_DNA"/>
</dbReference>
<comment type="similarity">
    <text evidence="8 9">Belongs to the TonB-dependent receptor family.</text>
</comment>